<evidence type="ECO:0000313" key="1">
    <source>
        <dbReference type="EMBL" id="GLB67532.1"/>
    </source>
</evidence>
<reference evidence="1 2" key="1">
    <citation type="journal article" date="2023" name="Int. J. Syst. Evol. Microbiol.">
        <title>Arthrobacter mangrovi sp. nov., an actinobacterium isolated from the rhizosphere of a mangrove.</title>
        <authorList>
            <person name="Hamada M."/>
            <person name="Saitou S."/>
            <person name="Enomoto N."/>
            <person name="Nanri K."/>
            <person name="Hidaka K."/>
            <person name="Miura T."/>
            <person name="Tamura T."/>
        </authorList>
    </citation>
    <scope>NUCLEOTIDE SEQUENCE [LARGE SCALE GENOMIC DNA]</scope>
    <source>
        <strain evidence="1 2">NBRC 112813</strain>
    </source>
</reference>
<accession>A0ABQ5MV67</accession>
<dbReference type="Proteomes" id="UP001209654">
    <property type="component" value="Unassembled WGS sequence"/>
</dbReference>
<comment type="caution">
    <text evidence="1">The sequence shown here is derived from an EMBL/GenBank/DDBJ whole genome shotgun (WGS) entry which is preliminary data.</text>
</comment>
<keyword evidence="2" id="KW-1185">Reference proteome</keyword>
<dbReference type="EMBL" id="BRVS01000008">
    <property type="protein sequence ID" value="GLB67532.1"/>
    <property type="molecule type" value="Genomic_DNA"/>
</dbReference>
<proteinExistence type="predicted"/>
<sequence length="136" mass="15729">MDRLLGVFFLFCSAEQEPATVERNERVHAHLRKYLDACGDDYVNLEQLQLLALERQFRPDGAFARLMGADEFLAALPAFLSPVWLLGRRLDRKVQISISSKLVHWFCTKRLVDFRAHREDLILFRKAQDAASQRGP</sequence>
<evidence type="ECO:0000313" key="2">
    <source>
        <dbReference type="Proteomes" id="UP001209654"/>
    </source>
</evidence>
<protein>
    <submittedName>
        <fullName evidence="1">Uncharacterized protein</fullName>
    </submittedName>
</protein>
<gene>
    <name evidence="1" type="ORF">AHIS1636_19720</name>
</gene>
<name>A0ABQ5MV67_9MICC</name>
<organism evidence="1 2">
    <name type="scientific">Arthrobacter mangrovi</name>
    <dbReference type="NCBI Taxonomy" id="2966350"/>
    <lineage>
        <taxon>Bacteria</taxon>
        <taxon>Bacillati</taxon>
        <taxon>Actinomycetota</taxon>
        <taxon>Actinomycetes</taxon>
        <taxon>Micrococcales</taxon>
        <taxon>Micrococcaceae</taxon>
        <taxon>Arthrobacter</taxon>
    </lineage>
</organism>